<dbReference type="STRING" id="451379.A0A0N5AEU8"/>
<dbReference type="GO" id="GO:0016787">
    <property type="term" value="F:hydrolase activity"/>
    <property type="evidence" value="ECO:0007669"/>
    <property type="project" value="InterPro"/>
</dbReference>
<name>A0A0N5AEU8_9BILA</name>
<protein>
    <submittedName>
        <fullName evidence="4">Metallophos domain-containing protein</fullName>
    </submittedName>
</protein>
<dbReference type="AlphaFoldDB" id="A0A0N5AEU8"/>
<evidence type="ECO:0000259" key="2">
    <source>
        <dbReference type="Pfam" id="PF00149"/>
    </source>
</evidence>
<accession>A0A0N5AEU8</accession>
<proteinExistence type="inferred from homology"/>
<dbReference type="CDD" id="cd07379">
    <property type="entry name" value="MPP_239FB"/>
    <property type="match status" value="1"/>
</dbReference>
<sequence>MVSVDELCCDPDTLWSKYESEGRISKKCDLMRKYENTVEVRLDTPLRSDAIRIVCISDIHDTIGSWYKRIPNGDVLLCAGDLTQNGSKERELPHKHKIIIAGNHDLGFQDNFNLKEEEKDPSCRGKEGTAEGYKLLTNCIYLQDKAVTALFFASHLLKKSYANYASFQIFGLKIYGSSWHPLPGFPFSLRRGQELLNKWNLIPTDTDILITHTPPLGHNDVYNVTNGRWGCSELLNTVEKRVHPKFHVFGHVHEKNGMTTNGETFFVNASICNHKLEPVNDPIIFDIPKAN</sequence>
<evidence type="ECO:0000313" key="3">
    <source>
        <dbReference type="Proteomes" id="UP000046393"/>
    </source>
</evidence>
<dbReference type="SUPFAM" id="SSF56300">
    <property type="entry name" value="Metallo-dependent phosphatases"/>
    <property type="match status" value="1"/>
</dbReference>
<organism evidence="3 4">
    <name type="scientific">Syphacia muris</name>
    <dbReference type="NCBI Taxonomy" id="451379"/>
    <lineage>
        <taxon>Eukaryota</taxon>
        <taxon>Metazoa</taxon>
        <taxon>Ecdysozoa</taxon>
        <taxon>Nematoda</taxon>
        <taxon>Chromadorea</taxon>
        <taxon>Rhabditida</taxon>
        <taxon>Spirurina</taxon>
        <taxon>Oxyuridomorpha</taxon>
        <taxon>Oxyuroidea</taxon>
        <taxon>Oxyuridae</taxon>
        <taxon>Syphacia</taxon>
    </lineage>
</organism>
<keyword evidence="3" id="KW-1185">Reference proteome</keyword>
<dbReference type="PANTHER" id="PTHR12905:SF0">
    <property type="entry name" value="CALCINEURIN-LIKE PHOSPHOESTERASE DOMAIN-CONTAINING PROTEIN"/>
    <property type="match status" value="1"/>
</dbReference>
<dbReference type="PANTHER" id="PTHR12905">
    <property type="entry name" value="METALLOPHOSPHOESTERASE"/>
    <property type="match status" value="1"/>
</dbReference>
<dbReference type="Pfam" id="PF00149">
    <property type="entry name" value="Metallophos"/>
    <property type="match status" value="1"/>
</dbReference>
<dbReference type="InterPro" id="IPR004843">
    <property type="entry name" value="Calcineurin-like_PHP"/>
</dbReference>
<comment type="similarity">
    <text evidence="1">Belongs to the UPF0046 family.</text>
</comment>
<evidence type="ECO:0000313" key="4">
    <source>
        <dbReference type="WBParaSite" id="SMUV_0000277101-mRNA-1"/>
    </source>
</evidence>
<reference evidence="4" key="1">
    <citation type="submission" date="2017-02" db="UniProtKB">
        <authorList>
            <consortium name="WormBaseParasite"/>
        </authorList>
    </citation>
    <scope>IDENTIFICATION</scope>
</reference>
<dbReference type="WBParaSite" id="SMUV_0000277101-mRNA-1">
    <property type="protein sequence ID" value="SMUV_0000277101-mRNA-1"/>
    <property type="gene ID" value="SMUV_0000277101"/>
</dbReference>
<feature type="domain" description="Calcineurin-like phosphoesterase" evidence="2">
    <location>
        <begin position="51"/>
        <end position="254"/>
    </location>
</feature>
<dbReference type="Proteomes" id="UP000046393">
    <property type="component" value="Unplaced"/>
</dbReference>
<evidence type="ECO:0000256" key="1">
    <source>
        <dbReference type="ARBA" id="ARBA00007993"/>
    </source>
</evidence>
<dbReference type="Gene3D" id="3.60.21.10">
    <property type="match status" value="1"/>
</dbReference>
<dbReference type="InterPro" id="IPR029052">
    <property type="entry name" value="Metallo-depent_PP-like"/>
</dbReference>
<dbReference type="InterPro" id="IPR051693">
    <property type="entry name" value="UPF0046_metallophosphoest"/>
</dbReference>